<dbReference type="PANTHER" id="PTHR28579:SF1">
    <property type="entry name" value="ANAPHASE-PROMOTING COMPLEX SUBUNIT CDC26"/>
    <property type="match status" value="1"/>
</dbReference>
<dbReference type="GO" id="GO:0070979">
    <property type="term" value="P:protein K11-linked ubiquitination"/>
    <property type="evidence" value="ECO:0007669"/>
    <property type="project" value="TreeGrafter"/>
</dbReference>
<keyword evidence="9" id="KW-0539">Nucleus</keyword>
<dbReference type="Proteomes" id="UP000801492">
    <property type="component" value="Unassembled WGS sequence"/>
</dbReference>
<evidence type="ECO:0000313" key="13">
    <source>
        <dbReference type="EMBL" id="KAF2889503.1"/>
    </source>
</evidence>
<organism evidence="13 14">
    <name type="scientific">Ignelater luminosus</name>
    <name type="common">Cucubano</name>
    <name type="synonym">Pyrophorus luminosus</name>
    <dbReference type="NCBI Taxonomy" id="2038154"/>
    <lineage>
        <taxon>Eukaryota</taxon>
        <taxon>Metazoa</taxon>
        <taxon>Ecdysozoa</taxon>
        <taxon>Arthropoda</taxon>
        <taxon>Hexapoda</taxon>
        <taxon>Insecta</taxon>
        <taxon>Pterygota</taxon>
        <taxon>Neoptera</taxon>
        <taxon>Endopterygota</taxon>
        <taxon>Coleoptera</taxon>
        <taxon>Polyphaga</taxon>
        <taxon>Elateriformia</taxon>
        <taxon>Elateroidea</taxon>
        <taxon>Elateridae</taxon>
        <taxon>Agrypninae</taxon>
        <taxon>Pyrophorini</taxon>
        <taxon>Ignelater</taxon>
    </lineage>
</organism>
<dbReference type="PANTHER" id="PTHR28579">
    <property type="entry name" value="ANAPHASE-PROMOTING COMPLEX SUBUNIT CDC26"/>
    <property type="match status" value="1"/>
</dbReference>
<sequence length="69" mass="8121">MIRRFPTSIELKLDDVVEYETMRKEQEAAREQQKNSKPYNEPPCWQAGPKSKQEIHARIGYLPQGYSPK</sequence>
<dbReference type="EMBL" id="VTPC01066006">
    <property type="protein sequence ID" value="KAF2889503.1"/>
    <property type="molecule type" value="Genomic_DNA"/>
</dbReference>
<keyword evidence="7" id="KW-0833">Ubl conjugation pathway</keyword>
<dbReference type="GO" id="GO:0031145">
    <property type="term" value="P:anaphase-promoting complex-dependent catabolic process"/>
    <property type="evidence" value="ECO:0007669"/>
    <property type="project" value="InterPro"/>
</dbReference>
<evidence type="ECO:0000256" key="10">
    <source>
        <dbReference type="ARBA" id="ARBA00023306"/>
    </source>
</evidence>
<dbReference type="GO" id="GO:0051301">
    <property type="term" value="P:cell division"/>
    <property type="evidence" value="ECO:0007669"/>
    <property type="project" value="UniProtKB-KW"/>
</dbReference>
<evidence type="ECO:0000256" key="6">
    <source>
        <dbReference type="ARBA" id="ARBA00022776"/>
    </source>
</evidence>
<evidence type="ECO:0000256" key="4">
    <source>
        <dbReference type="ARBA" id="ARBA00018549"/>
    </source>
</evidence>
<evidence type="ECO:0000256" key="11">
    <source>
        <dbReference type="ARBA" id="ARBA00032907"/>
    </source>
</evidence>
<dbReference type="GO" id="GO:0005680">
    <property type="term" value="C:anaphase-promoting complex"/>
    <property type="evidence" value="ECO:0007669"/>
    <property type="project" value="InterPro"/>
</dbReference>
<dbReference type="OrthoDB" id="2422341at2759"/>
<evidence type="ECO:0000256" key="9">
    <source>
        <dbReference type="ARBA" id="ARBA00023242"/>
    </source>
</evidence>
<evidence type="ECO:0000313" key="14">
    <source>
        <dbReference type="Proteomes" id="UP000801492"/>
    </source>
</evidence>
<protein>
    <recommendedName>
        <fullName evidence="4">Anaphase-promoting complex subunit CDC26</fullName>
    </recommendedName>
    <alternativeName>
        <fullName evidence="11">Cell division cycle protein 26 homolog</fullName>
    </alternativeName>
</protein>
<keyword evidence="14" id="KW-1185">Reference proteome</keyword>
<dbReference type="Pfam" id="PF10471">
    <property type="entry name" value="ANAPC_CDC26"/>
    <property type="match status" value="1"/>
</dbReference>
<gene>
    <name evidence="13" type="ORF">ILUMI_16669</name>
</gene>
<evidence type="ECO:0000256" key="7">
    <source>
        <dbReference type="ARBA" id="ARBA00022786"/>
    </source>
</evidence>
<evidence type="ECO:0000256" key="3">
    <source>
        <dbReference type="ARBA" id="ARBA00007939"/>
    </source>
</evidence>
<keyword evidence="8" id="KW-0175">Coiled coil</keyword>
<feature type="compositionally biased region" description="Basic and acidic residues" evidence="12">
    <location>
        <begin position="24"/>
        <end position="34"/>
    </location>
</feature>
<dbReference type="InterPro" id="IPR018860">
    <property type="entry name" value="APC_suCDC26"/>
</dbReference>
<keyword evidence="5" id="KW-0132">Cell division</keyword>
<evidence type="ECO:0000256" key="5">
    <source>
        <dbReference type="ARBA" id="ARBA00022618"/>
    </source>
</evidence>
<reference evidence="13" key="1">
    <citation type="submission" date="2019-08" db="EMBL/GenBank/DDBJ databases">
        <title>The genome of the North American firefly Photinus pyralis.</title>
        <authorList>
            <consortium name="Photinus pyralis genome working group"/>
            <person name="Fallon T.R."/>
            <person name="Sander Lower S.E."/>
            <person name="Weng J.-K."/>
        </authorList>
    </citation>
    <scope>NUCLEOTIDE SEQUENCE</scope>
    <source>
        <strain evidence="13">TRF0915ILg1</strain>
        <tissue evidence="13">Whole body</tissue>
    </source>
</reference>
<keyword evidence="6" id="KW-0498">Mitosis</keyword>
<comment type="caution">
    <text evidence="13">The sequence shown here is derived from an EMBL/GenBank/DDBJ whole genome shotgun (WGS) entry which is preliminary data.</text>
</comment>
<evidence type="ECO:0000256" key="2">
    <source>
        <dbReference type="ARBA" id="ARBA00004906"/>
    </source>
</evidence>
<proteinExistence type="inferred from homology"/>
<evidence type="ECO:0000256" key="12">
    <source>
        <dbReference type="SAM" id="MobiDB-lite"/>
    </source>
</evidence>
<accession>A0A8K0CRV8</accession>
<keyword evidence="10" id="KW-0131">Cell cycle</keyword>
<feature type="region of interest" description="Disordered" evidence="12">
    <location>
        <begin position="24"/>
        <end position="52"/>
    </location>
</feature>
<comment type="similarity">
    <text evidence="3">Belongs to the CDC26 family.</text>
</comment>
<dbReference type="AlphaFoldDB" id="A0A8K0CRV8"/>
<dbReference type="GO" id="GO:0007346">
    <property type="term" value="P:regulation of mitotic cell cycle"/>
    <property type="evidence" value="ECO:0007669"/>
    <property type="project" value="TreeGrafter"/>
</dbReference>
<comment type="pathway">
    <text evidence="2">Protein modification; protein ubiquitination.</text>
</comment>
<comment type="subcellular location">
    <subcellularLocation>
        <location evidence="1">Nucleus</location>
    </subcellularLocation>
</comment>
<evidence type="ECO:0000256" key="1">
    <source>
        <dbReference type="ARBA" id="ARBA00004123"/>
    </source>
</evidence>
<evidence type="ECO:0000256" key="8">
    <source>
        <dbReference type="ARBA" id="ARBA00023054"/>
    </source>
</evidence>
<name>A0A8K0CRV8_IGNLU</name>